<dbReference type="RefSeq" id="WP_012933756.1">
    <property type="nucleotide sequence ID" value="NC_013739.1"/>
</dbReference>
<evidence type="ECO:0000256" key="2">
    <source>
        <dbReference type="ARBA" id="ARBA00022649"/>
    </source>
</evidence>
<comment type="function">
    <text evidence="8">Toxic component of a toxin-antitoxin (TA) system. An RNase.</text>
</comment>
<evidence type="ECO:0000256" key="3">
    <source>
        <dbReference type="ARBA" id="ARBA00022722"/>
    </source>
</evidence>
<dbReference type="Pfam" id="PF01850">
    <property type="entry name" value="PIN"/>
    <property type="match status" value="1"/>
</dbReference>
<dbReference type="HOGENOM" id="CLU_156531_0_0_11"/>
<protein>
    <recommendedName>
        <fullName evidence="8">Ribonuclease VapC</fullName>
        <shortName evidence="8">RNase VapC</shortName>
        <ecNumber evidence="8">3.1.-.-</ecNumber>
    </recommendedName>
    <alternativeName>
        <fullName evidence="8">Toxin VapC</fullName>
    </alternativeName>
</protein>
<dbReference type="InterPro" id="IPR002716">
    <property type="entry name" value="PIN_dom"/>
</dbReference>
<evidence type="ECO:0000256" key="7">
    <source>
        <dbReference type="ARBA" id="ARBA00038093"/>
    </source>
</evidence>
<dbReference type="EC" id="3.1.-.-" evidence="8"/>
<comment type="cofactor">
    <cofactor evidence="1 8">
        <name>Mg(2+)</name>
        <dbReference type="ChEBI" id="CHEBI:18420"/>
    </cofactor>
</comment>
<evidence type="ECO:0000313" key="10">
    <source>
        <dbReference type="EMBL" id="ADB50705.1"/>
    </source>
</evidence>
<evidence type="ECO:0000313" key="11">
    <source>
        <dbReference type="Proteomes" id="UP000008229"/>
    </source>
</evidence>
<evidence type="ECO:0000256" key="4">
    <source>
        <dbReference type="ARBA" id="ARBA00022723"/>
    </source>
</evidence>
<dbReference type="EMBL" id="CP001854">
    <property type="protein sequence ID" value="ADB50705.1"/>
    <property type="molecule type" value="Genomic_DNA"/>
</dbReference>
<dbReference type="GO" id="GO:0090729">
    <property type="term" value="F:toxin activity"/>
    <property type="evidence" value="ECO:0007669"/>
    <property type="project" value="UniProtKB-KW"/>
</dbReference>
<keyword evidence="5 8" id="KW-0378">Hydrolase</keyword>
<reference evidence="11" key="2">
    <citation type="submission" date="2010-01" db="EMBL/GenBank/DDBJ databases">
        <title>The complete genome of Conexibacter woesei DSM 14684.</title>
        <authorList>
            <consortium name="US DOE Joint Genome Institute (JGI-PGF)"/>
            <person name="Lucas S."/>
            <person name="Copeland A."/>
            <person name="Lapidus A."/>
            <person name="Glavina del Rio T."/>
            <person name="Dalin E."/>
            <person name="Tice H."/>
            <person name="Bruce D."/>
            <person name="Goodwin L."/>
            <person name="Pitluck S."/>
            <person name="Kyrpides N."/>
            <person name="Mavromatis K."/>
            <person name="Ivanova N."/>
            <person name="Mikhailova N."/>
            <person name="Chertkov O."/>
            <person name="Brettin T."/>
            <person name="Detter J.C."/>
            <person name="Han C."/>
            <person name="Larimer F."/>
            <person name="Land M."/>
            <person name="Hauser L."/>
            <person name="Markowitz V."/>
            <person name="Cheng J.-F."/>
            <person name="Hugenholtz P."/>
            <person name="Woyke T."/>
            <person name="Wu D."/>
            <person name="Pukall R."/>
            <person name="Steenblock K."/>
            <person name="Schneider S."/>
            <person name="Klenk H.-P."/>
            <person name="Eisen J.A."/>
        </authorList>
    </citation>
    <scope>NUCLEOTIDE SEQUENCE [LARGE SCALE GENOMIC DNA]</scope>
    <source>
        <strain evidence="11">DSM 14684 / CIP 108061 / JCM 11494 / NBRC 100937 / ID131577</strain>
    </source>
</reference>
<dbReference type="InterPro" id="IPR022907">
    <property type="entry name" value="VapC_family"/>
</dbReference>
<reference evidence="10 11" key="1">
    <citation type="journal article" date="2010" name="Stand. Genomic Sci.">
        <title>Complete genome sequence of Conexibacter woesei type strain (ID131577).</title>
        <authorList>
            <person name="Pukall R."/>
            <person name="Lapidus A."/>
            <person name="Glavina Del Rio T."/>
            <person name="Copeland A."/>
            <person name="Tice H."/>
            <person name="Cheng J.-F."/>
            <person name="Lucas S."/>
            <person name="Chen F."/>
            <person name="Nolan M."/>
            <person name="Bruce D."/>
            <person name="Goodwin L."/>
            <person name="Pitluck S."/>
            <person name="Mavromatis K."/>
            <person name="Ivanova N."/>
            <person name="Ovchinnikova G."/>
            <person name="Pati A."/>
            <person name="Chen A."/>
            <person name="Palaniappan K."/>
            <person name="Land M."/>
            <person name="Hauser L."/>
            <person name="Chang Y.-J."/>
            <person name="Jeffries C.D."/>
            <person name="Chain P."/>
            <person name="Meincke L."/>
            <person name="Sims D."/>
            <person name="Brettin T."/>
            <person name="Detter J.C."/>
            <person name="Rohde M."/>
            <person name="Goeker M."/>
            <person name="Bristow J."/>
            <person name="Eisen J.A."/>
            <person name="Markowitz V."/>
            <person name="Kyrpides N.C."/>
            <person name="Klenk H.-P."/>
            <person name="Hugenholtz P."/>
        </authorList>
    </citation>
    <scope>NUCLEOTIDE SEQUENCE [LARGE SCALE GENOMIC DNA]</scope>
    <source>
        <strain evidence="11">DSM 14684 / CIP 108061 / JCM 11494 / NBRC 100937 / ID131577</strain>
    </source>
</reference>
<dbReference type="PANTHER" id="PTHR33653:SF1">
    <property type="entry name" value="RIBONUCLEASE VAPC2"/>
    <property type="match status" value="1"/>
</dbReference>
<dbReference type="KEGG" id="cwo:Cwoe_2280"/>
<proteinExistence type="inferred from homology"/>
<comment type="similarity">
    <text evidence="7 8">Belongs to the PINc/VapC protein family.</text>
</comment>
<dbReference type="HAMAP" id="MF_00265">
    <property type="entry name" value="VapC_Nob1"/>
    <property type="match status" value="1"/>
</dbReference>
<evidence type="ECO:0000256" key="6">
    <source>
        <dbReference type="ARBA" id="ARBA00022842"/>
    </source>
</evidence>
<feature type="binding site" evidence="8">
    <location>
        <position position="98"/>
    </location>
    <ligand>
        <name>Mg(2+)</name>
        <dbReference type="ChEBI" id="CHEBI:18420"/>
    </ligand>
</feature>
<keyword evidence="2 8" id="KW-1277">Toxin-antitoxin system</keyword>
<dbReference type="PANTHER" id="PTHR33653">
    <property type="entry name" value="RIBONUCLEASE VAPC2"/>
    <property type="match status" value="1"/>
</dbReference>
<keyword evidence="3 8" id="KW-0540">Nuclease</keyword>
<keyword evidence="8" id="KW-0800">Toxin</keyword>
<feature type="domain" description="PIN" evidence="9">
    <location>
        <begin position="5"/>
        <end position="123"/>
    </location>
</feature>
<feature type="binding site" evidence="8">
    <location>
        <position position="7"/>
    </location>
    <ligand>
        <name>Mg(2+)</name>
        <dbReference type="ChEBI" id="CHEBI:18420"/>
    </ligand>
</feature>
<dbReference type="SUPFAM" id="SSF88723">
    <property type="entry name" value="PIN domain-like"/>
    <property type="match status" value="1"/>
</dbReference>
<dbReference type="OrthoDB" id="5193705at2"/>
<evidence type="ECO:0000256" key="1">
    <source>
        <dbReference type="ARBA" id="ARBA00001946"/>
    </source>
</evidence>
<gene>
    <name evidence="8" type="primary">vapC</name>
    <name evidence="10" type="ordered locus">Cwoe_2280</name>
</gene>
<keyword evidence="6 8" id="KW-0460">Magnesium</keyword>
<keyword evidence="11" id="KW-1185">Reference proteome</keyword>
<dbReference type="GO" id="GO:0016787">
    <property type="term" value="F:hydrolase activity"/>
    <property type="evidence" value="ECO:0007669"/>
    <property type="project" value="UniProtKB-KW"/>
</dbReference>
<accession>D3F6D8</accession>
<organism evidence="10 11">
    <name type="scientific">Conexibacter woesei (strain DSM 14684 / CCUG 47730 / CIP 108061 / JCM 11494 / NBRC 100937 / ID131577)</name>
    <dbReference type="NCBI Taxonomy" id="469383"/>
    <lineage>
        <taxon>Bacteria</taxon>
        <taxon>Bacillati</taxon>
        <taxon>Actinomycetota</taxon>
        <taxon>Thermoleophilia</taxon>
        <taxon>Solirubrobacterales</taxon>
        <taxon>Conexibacteraceae</taxon>
        <taxon>Conexibacter</taxon>
    </lineage>
</organism>
<dbReference type="eggNOG" id="COG1487">
    <property type="taxonomic scope" value="Bacteria"/>
</dbReference>
<dbReference type="InterPro" id="IPR050556">
    <property type="entry name" value="Type_II_TA_system_RNase"/>
</dbReference>
<keyword evidence="4 8" id="KW-0479">Metal-binding</keyword>
<evidence type="ECO:0000256" key="5">
    <source>
        <dbReference type="ARBA" id="ARBA00022801"/>
    </source>
</evidence>
<dbReference type="Proteomes" id="UP000008229">
    <property type="component" value="Chromosome"/>
</dbReference>
<dbReference type="Gene3D" id="3.40.50.1010">
    <property type="entry name" value="5'-nuclease"/>
    <property type="match status" value="1"/>
</dbReference>
<dbReference type="GO" id="GO:0000287">
    <property type="term" value="F:magnesium ion binding"/>
    <property type="evidence" value="ECO:0007669"/>
    <property type="project" value="UniProtKB-UniRule"/>
</dbReference>
<dbReference type="GO" id="GO:0004540">
    <property type="term" value="F:RNA nuclease activity"/>
    <property type="evidence" value="ECO:0007669"/>
    <property type="project" value="InterPro"/>
</dbReference>
<sequence>MGVALLDSSVVIAFLNGDDALHRAADRTVREVAREHGLAVSAVTIAEVLTGAKLGHHDETIMRRFLSEIVGARFPVEEQVAERAAELRAANRALRTPDALILATGDLHADVVVTGDAGWAKVRDVGCAIVAIDG</sequence>
<name>D3F6D8_CONWI</name>
<evidence type="ECO:0000259" key="9">
    <source>
        <dbReference type="Pfam" id="PF01850"/>
    </source>
</evidence>
<dbReference type="InterPro" id="IPR029060">
    <property type="entry name" value="PIN-like_dom_sf"/>
</dbReference>
<dbReference type="AlphaFoldDB" id="D3F6D8"/>
<evidence type="ECO:0000256" key="8">
    <source>
        <dbReference type="HAMAP-Rule" id="MF_00265"/>
    </source>
</evidence>
<dbReference type="STRING" id="469383.Cwoe_2280"/>